<keyword evidence="1" id="KW-0812">Transmembrane</keyword>
<gene>
    <name evidence="2" type="ORF">BWK59_14285</name>
</gene>
<dbReference type="EMBL" id="MTCZ01000276">
    <property type="protein sequence ID" value="OWP82734.1"/>
    <property type="molecule type" value="Genomic_DNA"/>
</dbReference>
<name>A0A246GF44_9FLAO</name>
<feature type="transmembrane region" description="Helical" evidence="1">
    <location>
        <begin position="71"/>
        <end position="88"/>
    </location>
</feature>
<evidence type="ECO:0000256" key="1">
    <source>
        <dbReference type="SAM" id="Phobius"/>
    </source>
</evidence>
<feature type="transmembrane region" description="Helical" evidence="1">
    <location>
        <begin position="45"/>
        <end position="64"/>
    </location>
</feature>
<dbReference type="Proteomes" id="UP000197768">
    <property type="component" value="Unassembled WGS sequence"/>
</dbReference>
<proteinExistence type="predicted"/>
<reference evidence="2 3" key="1">
    <citation type="journal article" date="2017" name="Infect. Genet. Evol.">
        <title>Comparative genome analysis of fish pathogen Flavobacterium columnare reveals extensive sequence diversity within the species.</title>
        <authorList>
            <person name="Kayansamruaj P."/>
            <person name="Dong H.T."/>
            <person name="Hirono I."/>
            <person name="Kondo H."/>
            <person name="Senapin S."/>
            <person name="Rodkhum C."/>
        </authorList>
    </citation>
    <scope>NUCLEOTIDE SEQUENCE [LARGE SCALE GENOMIC DNA]</scope>
    <source>
        <strain evidence="2 3">1215</strain>
    </source>
</reference>
<keyword evidence="1" id="KW-1133">Transmembrane helix</keyword>
<comment type="caution">
    <text evidence="2">The sequence shown here is derived from an EMBL/GenBank/DDBJ whole genome shotgun (WGS) entry which is preliminary data.</text>
</comment>
<organism evidence="2 3">
    <name type="scientific">Flavobacterium davisii</name>
    <dbReference type="NCBI Taxonomy" id="2906077"/>
    <lineage>
        <taxon>Bacteria</taxon>
        <taxon>Pseudomonadati</taxon>
        <taxon>Bacteroidota</taxon>
        <taxon>Flavobacteriia</taxon>
        <taxon>Flavobacteriales</taxon>
        <taxon>Flavobacteriaceae</taxon>
        <taxon>Flavobacterium</taxon>
    </lineage>
</organism>
<sequence>MKTRRVIADMIIIIIGLFPLVDIILNQFGIKEFNIGSNFGYNNGSAFLFTFYSTINPILFTIAFMLRFHSLFLFFPVFTYSSDFYWMIGNQSNSLDLSRVYGFLTGCGFVIVAILYNKYLKEEISKNEKNSYLEKLLDLSYTIIKKRNEG</sequence>
<evidence type="ECO:0000313" key="2">
    <source>
        <dbReference type="EMBL" id="OWP82734.1"/>
    </source>
</evidence>
<feature type="transmembrane region" description="Helical" evidence="1">
    <location>
        <begin position="100"/>
        <end position="119"/>
    </location>
</feature>
<dbReference type="RefSeq" id="WP_088394946.1">
    <property type="nucleotide sequence ID" value="NZ_MTCZ01000276.1"/>
</dbReference>
<evidence type="ECO:0000313" key="3">
    <source>
        <dbReference type="Proteomes" id="UP000197768"/>
    </source>
</evidence>
<keyword evidence="1" id="KW-0472">Membrane</keyword>
<protein>
    <submittedName>
        <fullName evidence="2">Uncharacterized protein</fullName>
    </submittedName>
</protein>
<dbReference type="AlphaFoldDB" id="A0A246GF44"/>
<feature type="transmembrane region" description="Helical" evidence="1">
    <location>
        <begin position="7"/>
        <end position="25"/>
    </location>
</feature>
<accession>A0A246GF44</accession>